<dbReference type="InterPro" id="IPR004839">
    <property type="entry name" value="Aminotransferase_I/II_large"/>
</dbReference>
<evidence type="ECO:0000313" key="4">
    <source>
        <dbReference type="Proteomes" id="UP000186583"/>
    </source>
</evidence>
<keyword evidence="1" id="KW-0663">Pyridoxal phosphate</keyword>
<evidence type="ECO:0000313" key="3">
    <source>
        <dbReference type="EMBL" id="OLN97795.1"/>
    </source>
</evidence>
<dbReference type="InterPro" id="IPR015421">
    <property type="entry name" value="PyrdxlP-dep_Trfase_major"/>
</dbReference>
<dbReference type="Gene3D" id="3.90.1150.10">
    <property type="entry name" value="Aspartate Aminotransferase, domain 1"/>
    <property type="match status" value="1"/>
</dbReference>
<dbReference type="GO" id="GO:0008483">
    <property type="term" value="F:transaminase activity"/>
    <property type="evidence" value="ECO:0007669"/>
    <property type="project" value="TreeGrafter"/>
</dbReference>
<gene>
    <name evidence="3" type="ORF">CCHL11_02512</name>
</gene>
<dbReference type="OrthoDB" id="7042322at2759"/>
<organism evidence="3 4">
    <name type="scientific">Colletotrichum chlorophyti</name>
    <dbReference type="NCBI Taxonomy" id="708187"/>
    <lineage>
        <taxon>Eukaryota</taxon>
        <taxon>Fungi</taxon>
        <taxon>Dikarya</taxon>
        <taxon>Ascomycota</taxon>
        <taxon>Pezizomycotina</taxon>
        <taxon>Sordariomycetes</taxon>
        <taxon>Hypocreomycetidae</taxon>
        <taxon>Glomerellales</taxon>
        <taxon>Glomerellaceae</taxon>
        <taxon>Colletotrichum</taxon>
    </lineage>
</organism>
<proteinExistence type="predicted"/>
<dbReference type="PANTHER" id="PTHR43795">
    <property type="entry name" value="BIFUNCTIONAL ASPARTATE AMINOTRANSFERASE AND GLUTAMATE/ASPARTATE-PREPHENATE AMINOTRANSFERASE-RELATED"/>
    <property type="match status" value="1"/>
</dbReference>
<dbReference type="GO" id="GO:0006520">
    <property type="term" value="P:amino acid metabolic process"/>
    <property type="evidence" value="ECO:0007669"/>
    <property type="project" value="TreeGrafter"/>
</dbReference>
<dbReference type="Proteomes" id="UP000186583">
    <property type="component" value="Unassembled WGS sequence"/>
</dbReference>
<dbReference type="AlphaFoldDB" id="A0A1Q8S8P8"/>
<name>A0A1Q8S8P8_9PEZI</name>
<dbReference type="InterPro" id="IPR015422">
    <property type="entry name" value="PyrdxlP-dep_Trfase_small"/>
</dbReference>
<dbReference type="PRINTS" id="PR00753">
    <property type="entry name" value="ACCSYNTHASE"/>
</dbReference>
<sequence length="463" mass="51650">MFASTTSSSYFRDSMSARSETISNISREFDGNVYHATKNPKGMIDMGSAINEVMLDDVESWAKRNLKKNQLKNDLGYNDTPVSPELLAAAAGFMTEHFRARLPLTPDNIVAASGVATLLDTLTSNIAGPDGAILLPTPTASTYAQETCARNGIRVVEVPCDDIPDERFWGARPRDNAPILVPEIVTRLATAIESEKSQNRAVAGVLLSNPESSTGRSYAAHILLQIYQLCASHDMHLIIDEEFAMSAGESFSSILSLGLDDFRNVHVLWSMDKDFGLDGVNIGFLATYNQQLCEAMRTESPLTYVSSCTAALSTKLLSDAKFLRKTYLPTLRRRLIKRQAMVEEGLEQYEIPYRKADAGFFVSVDLSKWADLLFQRHGKKGDLEFLAYIMKRRVFLEPGQTFSSREPGWFRLSFGGEKETFKLGLQRLFYSLRSLEGRDPEPFALAPKLFVPPPNRMAHLVHH</sequence>
<comment type="caution">
    <text evidence="3">The sequence shown here is derived from an EMBL/GenBank/DDBJ whole genome shotgun (WGS) entry which is preliminary data.</text>
</comment>
<keyword evidence="4" id="KW-1185">Reference proteome</keyword>
<feature type="domain" description="Aminotransferase class I/classII large" evidence="2">
    <location>
        <begin position="49"/>
        <end position="428"/>
    </location>
</feature>
<evidence type="ECO:0000256" key="1">
    <source>
        <dbReference type="ARBA" id="ARBA00022898"/>
    </source>
</evidence>
<dbReference type="InterPro" id="IPR015424">
    <property type="entry name" value="PyrdxlP-dep_Trfase"/>
</dbReference>
<dbReference type="SUPFAM" id="SSF53383">
    <property type="entry name" value="PLP-dependent transferases"/>
    <property type="match status" value="1"/>
</dbReference>
<dbReference type="Gene3D" id="3.40.640.10">
    <property type="entry name" value="Type I PLP-dependent aspartate aminotransferase-like (Major domain)"/>
    <property type="match status" value="1"/>
</dbReference>
<dbReference type="GO" id="GO:0030170">
    <property type="term" value="F:pyridoxal phosphate binding"/>
    <property type="evidence" value="ECO:0007669"/>
    <property type="project" value="InterPro"/>
</dbReference>
<dbReference type="Pfam" id="PF00155">
    <property type="entry name" value="Aminotran_1_2"/>
    <property type="match status" value="1"/>
</dbReference>
<protein>
    <submittedName>
        <fullName evidence="3">1-aminocyclopropane-1-carboxylate synthase 1</fullName>
    </submittedName>
</protein>
<dbReference type="PANTHER" id="PTHR43795:SF39">
    <property type="entry name" value="AMINOTRANSFERASE CLASS I_CLASSII DOMAIN-CONTAINING PROTEIN"/>
    <property type="match status" value="1"/>
</dbReference>
<accession>A0A1Q8S8P8</accession>
<evidence type="ECO:0000259" key="2">
    <source>
        <dbReference type="Pfam" id="PF00155"/>
    </source>
</evidence>
<dbReference type="InterPro" id="IPR050478">
    <property type="entry name" value="Ethylene_sulfur-biosynth"/>
</dbReference>
<dbReference type="STRING" id="708187.A0A1Q8S8P8"/>
<dbReference type="EMBL" id="MPGH01000002">
    <property type="protein sequence ID" value="OLN97795.1"/>
    <property type="molecule type" value="Genomic_DNA"/>
</dbReference>
<dbReference type="CDD" id="cd00609">
    <property type="entry name" value="AAT_like"/>
    <property type="match status" value="1"/>
</dbReference>
<reference evidence="3 4" key="1">
    <citation type="submission" date="2016-11" db="EMBL/GenBank/DDBJ databases">
        <title>Draft Genome Assembly of Colletotrichum chlorophyti a pathogen of herbaceous plants.</title>
        <authorList>
            <person name="Gan P."/>
            <person name="Narusaka M."/>
            <person name="Tsushima A."/>
            <person name="Narusaka Y."/>
            <person name="Takano Y."/>
            <person name="Shirasu K."/>
        </authorList>
    </citation>
    <scope>NUCLEOTIDE SEQUENCE [LARGE SCALE GENOMIC DNA]</scope>
    <source>
        <strain evidence="3 4">NTL11</strain>
    </source>
</reference>